<evidence type="ECO:0000313" key="3">
    <source>
        <dbReference type="Proteomes" id="UP000245119"/>
    </source>
</evidence>
<evidence type="ECO:0008006" key="4">
    <source>
        <dbReference type="Google" id="ProtNLM"/>
    </source>
</evidence>
<comment type="caution">
    <text evidence="2">The sequence shown here is derived from an EMBL/GenBank/DDBJ whole genome shotgun (WGS) entry which is preliminary data.</text>
</comment>
<organism evidence="2 3">
    <name type="scientific">Pomacea canaliculata</name>
    <name type="common">Golden apple snail</name>
    <dbReference type="NCBI Taxonomy" id="400727"/>
    <lineage>
        <taxon>Eukaryota</taxon>
        <taxon>Metazoa</taxon>
        <taxon>Spiralia</taxon>
        <taxon>Lophotrochozoa</taxon>
        <taxon>Mollusca</taxon>
        <taxon>Gastropoda</taxon>
        <taxon>Caenogastropoda</taxon>
        <taxon>Architaenioglossa</taxon>
        <taxon>Ampullarioidea</taxon>
        <taxon>Ampullariidae</taxon>
        <taxon>Pomacea</taxon>
    </lineage>
</organism>
<evidence type="ECO:0000256" key="1">
    <source>
        <dbReference type="SAM" id="MobiDB-lite"/>
    </source>
</evidence>
<dbReference type="AlphaFoldDB" id="A0A2T7NI57"/>
<proteinExistence type="predicted"/>
<dbReference type="Proteomes" id="UP000245119">
    <property type="component" value="Linkage Group LG12"/>
</dbReference>
<accession>A0A2T7NI57</accession>
<dbReference type="EMBL" id="PZQS01000012">
    <property type="protein sequence ID" value="PVD20863.1"/>
    <property type="molecule type" value="Genomic_DNA"/>
</dbReference>
<protein>
    <recommendedName>
        <fullName evidence="4">Reverse transcriptase domain-containing protein</fullName>
    </recommendedName>
</protein>
<feature type="region of interest" description="Disordered" evidence="1">
    <location>
        <begin position="1"/>
        <end position="41"/>
    </location>
</feature>
<evidence type="ECO:0000313" key="2">
    <source>
        <dbReference type="EMBL" id="PVD20863.1"/>
    </source>
</evidence>
<name>A0A2T7NI57_POMCA</name>
<sequence length="180" mass="20286">MRNRLAQPTKGKVEKGKFHPHRRGSLNENTKTFGTRPQRDPPLCPTNQHGMKLLSPDSLQHPWCRQERLQDGAVKKVLYMEYYPQQLPTRSVDSYIQPAAIDLDICTDSPSLEDVTAEIKAMKSGKAPGADEITAEMLKADMNSLEPVLYFHSKGLFGGWIFQFDGVHSLLARLFSSRST</sequence>
<reference evidence="2 3" key="1">
    <citation type="submission" date="2018-04" db="EMBL/GenBank/DDBJ databases">
        <title>The genome of golden apple snail Pomacea canaliculata provides insight into stress tolerance and invasive adaptation.</title>
        <authorList>
            <person name="Liu C."/>
            <person name="Liu B."/>
            <person name="Ren Y."/>
            <person name="Zhang Y."/>
            <person name="Wang H."/>
            <person name="Li S."/>
            <person name="Jiang F."/>
            <person name="Yin L."/>
            <person name="Zhang G."/>
            <person name="Qian W."/>
            <person name="Fan W."/>
        </authorList>
    </citation>
    <scope>NUCLEOTIDE SEQUENCE [LARGE SCALE GENOMIC DNA]</scope>
    <source>
        <strain evidence="2">SZHN2017</strain>
        <tissue evidence="2">Muscle</tissue>
    </source>
</reference>
<keyword evidence="3" id="KW-1185">Reference proteome</keyword>
<gene>
    <name evidence="2" type="ORF">C0Q70_19025</name>
</gene>
<feature type="compositionally biased region" description="Polar residues" evidence="1">
    <location>
        <begin position="26"/>
        <end position="35"/>
    </location>
</feature>